<dbReference type="InterPro" id="IPR031052">
    <property type="entry name" value="FHY3/FAR1"/>
</dbReference>
<accession>A0ABN7X438</accession>
<sequence>YTDPALVATICNEFPTTDALYCMFHIVQNITSNFKNHFKDQYDKFVKNFFEWLYNSKESWAKVFVLKLFIAGMSLTLQIKSYNSKLKRLIFNFNTTMLELVDKLIACVLEENIKTDYALFCISISKAALVAIADTILSNICKMLQKYLNINIKIQEDQIKQLLQYHAALVTQSELQSYHV</sequence>
<gene>
    <name evidence="1" type="ORF">GMARGA_LOCUS38668</name>
</gene>
<feature type="non-terminal residue" evidence="1">
    <location>
        <position position="180"/>
    </location>
</feature>
<evidence type="ECO:0000313" key="1">
    <source>
        <dbReference type="EMBL" id="CAG8847437.1"/>
    </source>
</evidence>
<dbReference type="PANTHER" id="PTHR31669">
    <property type="entry name" value="PROTEIN FAR1-RELATED SEQUENCE 10-RELATED"/>
    <property type="match status" value="1"/>
</dbReference>
<feature type="non-terminal residue" evidence="1">
    <location>
        <position position="1"/>
    </location>
</feature>
<keyword evidence="2" id="KW-1185">Reference proteome</keyword>
<comment type="caution">
    <text evidence="1">The sequence shown here is derived from an EMBL/GenBank/DDBJ whole genome shotgun (WGS) entry which is preliminary data.</text>
</comment>
<name>A0ABN7X438_GIGMA</name>
<organism evidence="1 2">
    <name type="scientific">Gigaspora margarita</name>
    <dbReference type="NCBI Taxonomy" id="4874"/>
    <lineage>
        <taxon>Eukaryota</taxon>
        <taxon>Fungi</taxon>
        <taxon>Fungi incertae sedis</taxon>
        <taxon>Mucoromycota</taxon>
        <taxon>Glomeromycotina</taxon>
        <taxon>Glomeromycetes</taxon>
        <taxon>Diversisporales</taxon>
        <taxon>Gigasporaceae</taxon>
        <taxon>Gigaspora</taxon>
    </lineage>
</organism>
<proteinExistence type="predicted"/>
<reference evidence="1 2" key="1">
    <citation type="submission" date="2021-06" db="EMBL/GenBank/DDBJ databases">
        <authorList>
            <person name="Kallberg Y."/>
            <person name="Tangrot J."/>
            <person name="Rosling A."/>
        </authorList>
    </citation>
    <scope>NUCLEOTIDE SEQUENCE [LARGE SCALE GENOMIC DNA]</scope>
    <source>
        <strain evidence="1 2">120-4 pot B 10/14</strain>
    </source>
</reference>
<protein>
    <submittedName>
        <fullName evidence="1">31805_t:CDS:1</fullName>
    </submittedName>
</protein>
<dbReference type="Proteomes" id="UP000789901">
    <property type="component" value="Unassembled WGS sequence"/>
</dbReference>
<dbReference type="PANTHER" id="PTHR31669:SF251">
    <property type="entry name" value="PROTEIN FAR1-RELATED SEQUENCE"/>
    <property type="match status" value="1"/>
</dbReference>
<evidence type="ECO:0000313" key="2">
    <source>
        <dbReference type="Proteomes" id="UP000789901"/>
    </source>
</evidence>
<dbReference type="EMBL" id="CAJVQB010087653">
    <property type="protein sequence ID" value="CAG8847437.1"/>
    <property type="molecule type" value="Genomic_DNA"/>
</dbReference>